<dbReference type="InterPro" id="IPR013702">
    <property type="entry name" value="FIST_domain_N"/>
</dbReference>
<evidence type="ECO:0008006" key="5">
    <source>
        <dbReference type="Google" id="ProtNLM"/>
    </source>
</evidence>
<accession>A0A1G2DKZ0</accession>
<dbReference type="Pfam" id="PF08495">
    <property type="entry name" value="FIST"/>
    <property type="match status" value="1"/>
</dbReference>
<dbReference type="SMART" id="SM00897">
    <property type="entry name" value="FIST"/>
    <property type="match status" value="1"/>
</dbReference>
<dbReference type="PANTHER" id="PTHR40252:SF2">
    <property type="entry name" value="BLR0328 PROTEIN"/>
    <property type="match status" value="1"/>
</dbReference>
<feature type="domain" description="FIST" evidence="1">
    <location>
        <begin position="33"/>
        <end position="228"/>
    </location>
</feature>
<dbReference type="InterPro" id="IPR019494">
    <property type="entry name" value="FIST_C"/>
</dbReference>
<evidence type="ECO:0000259" key="2">
    <source>
        <dbReference type="SMART" id="SM01204"/>
    </source>
</evidence>
<comment type="caution">
    <text evidence="3">The sequence shown here is derived from an EMBL/GenBank/DDBJ whole genome shotgun (WGS) entry which is preliminary data.</text>
</comment>
<name>A0A1G2DKZ0_9BACT</name>
<dbReference type="SMART" id="SM01204">
    <property type="entry name" value="FIST_C"/>
    <property type="match status" value="1"/>
</dbReference>
<dbReference type="Proteomes" id="UP000178636">
    <property type="component" value="Unassembled WGS sequence"/>
</dbReference>
<evidence type="ECO:0000259" key="1">
    <source>
        <dbReference type="SMART" id="SM00897"/>
    </source>
</evidence>
<sequence>MIAASVGVGKGSDAHSAGRSACKQALNEMPGKKADALIVFGSTKFNQTKLIEGVASAAPETLLVGCSTSGEISSEGFATEQSVVVMALASDKLKFSAGRGGGVSANPAGAGVECGKVLRQGVMPASASSALVFLDIVSGDGDAAVQGLRNELGHNYPIWGGAAGDDLAFRRTFQYFDGKAETGAIVGLGLSGLHRAVGVAMHGFLPVGRAWLVTKTEGRGLASLDGKRASAIYEEYFGPEYFKELREGTLPALAVSYPLGILLPGSDEVLLRDPTLFSDNGAITFTSAIPFGTETRLMISDTARGLETVEKAATEVAKRLEGRKPKAIIMIDSVSRKRMLGRRADEEVEIVQRILGRDVPIAGYYGYAEIDGGTVGEALFHNGSILIWAIAE</sequence>
<proteinExistence type="predicted"/>
<evidence type="ECO:0000313" key="4">
    <source>
        <dbReference type="Proteomes" id="UP000178636"/>
    </source>
</evidence>
<dbReference type="AlphaFoldDB" id="A0A1G2DKZ0"/>
<protein>
    <recommendedName>
        <fullName evidence="5">FIST domain-containing protein</fullName>
    </recommendedName>
</protein>
<dbReference type="STRING" id="1798664.A3C93_04920"/>
<reference evidence="3 4" key="1">
    <citation type="journal article" date="2016" name="Nat. Commun.">
        <title>Thousands of microbial genomes shed light on interconnected biogeochemical processes in an aquifer system.</title>
        <authorList>
            <person name="Anantharaman K."/>
            <person name="Brown C.T."/>
            <person name="Hug L.A."/>
            <person name="Sharon I."/>
            <person name="Castelle C.J."/>
            <person name="Probst A.J."/>
            <person name="Thomas B.C."/>
            <person name="Singh A."/>
            <person name="Wilkins M.J."/>
            <person name="Karaoz U."/>
            <person name="Brodie E.L."/>
            <person name="Williams K.H."/>
            <person name="Hubbard S.S."/>
            <person name="Banfield J.F."/>
        </authorList>
    </citation>
    <scope>NUCLEOTIDE SEQUENCE [LARGE SCALE GENOMIC DNA]</scope>
</reference>
<dbReference type="Pfam" id="PF10442">
    <property type="entry name" value="FIST_C"/>
    <property type="match status" value="1"/>
</dbReference>
<gene>
    <name evidence="3" type="ORF">A3C93_04920</name>
</gene>
<feature type="domain" description="FIST C-domain" evidence="2">
    <location>
        <begin position="229"/>
        <end position="373"/>
    </location>
</feature>
<evidence type="ECO:0000313" key="3">
    <source>
        <dbReference type="EMBL" id="OGZ13580.1"/>
    </source>
</evidence>
<dbReference type="PANTHER" id="PTHR40252">
    <property type="entry name" value="BLR0328 PROTEIN"/>
    <property type="match status" value="1"/>
</dbReference>
<dbReference type="EMBL" id="MHLO01000002">
    <property type="protein sequence ID" value="OGZ13580.1"/>
    <property type="molecule type" value="Genomic_DNA"/>
</dbReference>
<organism evidence="3 4">
    <name type="scientific">Candidatus Lloydbacteria bacterium RIFCSPHIGHO2_02_FULL_54_17</name>
    <dbReference type="NCBI Taxonomy" id="1798664"/>
    <lineage>
        <taxon>Bacteria</taxon>
        <taxon>Candidatus Lloydiibacteriota</taxon>
    </lineage>
</organism>